<dbReference type="PANTHER" id="PTHR33734">
    <property type="entry name" value="LYSM DOMAIN-CONTAINING GPI-ANCHORED PROTEIN 2"/>
    <property type="match status" value="1"/>
</dbReference>
<dbReference type="CDD" id="cd00118">
    <property type="entry name" value="LysM"/>
    <property type="match status" value="2"/>
</dbReference>
<dbReference type="PANTHER" id="PTHR33734:SF22">
    <property type="entry name" value="MEMBRANE-BOUND LYTIC MUREIN TRANSGLYCOSYLASE D"/>
    <property type="match status" value="1"/>
</dbReference>
<protein>
    <submittedName>
        <fullName evidence="3">LysM domain-containing protein</fullName>
    </submittedName>
</protein>
<evidence type="ECO:0000313" key="3">
    <source>
        <dbReference type="EMBL" id="SFE67421.1"/>
    </source>
</evidence>
<evidence type="ECO:0000313" key="4">
    <source>
        <dbReference type="Proteomes" id="UP000199513"/>
    </source>
</evidence>
<gene>
    <name evidence="3" type="ORF">SAMN04488541_10059</name>
</gene>
<dbReference type="EMBL" id="FONY01000005">
    <property type="protein sequence ID" value="SFE67421.1"/>
    <property type="molecule type" value="Genomic_DNA"/>
</dbReference>
<keyword evidence="4" id="KW-1185">Reference proteome</keyword>
<dbReference type="InterPro" id="IPR018392">
    <property type="entry name" value="LysM"/>
</dbReference>
<dbReference type="Gene3D" id="3.10.350.10">
    <property type="entry name" value="LysM domain"/>
    <property type="match status" value="2"/>
</dbReference>
<reference evidence="3 4" key="1">
    <citation type="submission" date="2016-10" db="EMBL/GenBank/DDBJ databases">
        <authorList>
            <person name="de Groot N.N."/>
        </authorList>
    </citation>
    <scope>NUCLEOTIDE SEQUENCE [LARGE SCALE GENOMIC DNA]</scope>
    <source>
        <strain>GEY</strain>
        <strain evidence="4">DSM 9560</strain>
    </source>
</reference>
<feature type="domain" description="LysM" evidence="2">
    <location>
        <begin position="119"/>
        <end position="163"/>
    </location>
</feature>
<evidence type="ECO:0000256" key="1">
    <source>
        <dbReference type="SAM" id="Phobius"/>
    </source>
</evidence>
<sequence length="169" mass="19519">METVNTPQPKKQKTLLFITVAFVALVAYFTIDIMLQTNPPWKRKKLIPVDSTQNNNPIDSLYLADFKDSIVYSYRVSKNEVLSKIAEKFNMSIDSIKVLNQLDDDKIIENQKLKVRIRALHRVKQGETIEKIAKQYGLQSLQVIEANKIKNPKQLWADQVIVIPIPRKN</sequence>
<dbReference type="Pfam" id="PF01476">
    <property type="entry name" value="LysM"/>
    <property type="match status" value="2"/>
</dbReference>
<dbReference type="Proteomes" id="UP000199513">
    <property type="component" value="Unassembled WGS sequence"/>
</dbReference>
<keyword evidence="1" id="KW-0812">Transmembrane</keyword>
<dbReference type="SMART" id="SM00257">
    <property type="entry name" value="LysM"/>
    <property type="match status" value="2"/>
</dbReference>
<keyword evidence="1" id="KW-1133">Transmembrane helix</keyword>
<feature type="transmembrane region" description="Helical" evidence="1">
    <location>
        <begin position="15"/>
        <end position="35"/>
    </location>
</feature>
<dbReference type="AlphaFoldDB" id="A0A1I2CGI1"/>
<accession>A0A1I2CGI1</accession>
<keyword evidence="1" id="KW-0472">Membrane</keyword>
<dbReference type="STRING" id="1003.SAMN04488541_10059"/>
<name>A0A1I2CGI1_9BACT</name>
<dbReference type="PROSITE" id="PS51782">
    <property type="entry name" value="LYSM"/>
    <property type="match status" value="2"/>
</dbReference>
<proteinExistence type="predicted"/>
<evidence type="ECO:0000259" key="2">
    <source>
        <dbReference type="PROSITE" id="PS51782"/>
    </source>
</evidence>
<dbReference type="OrthoDB" id="977752at2"/>
<dbReference type="RefSeq" id="WP_091540307.1">
    <property type="nucleotide sequence ID" value="NZ_FONY01000005.1"/>
</dbReference>
<feature type="domain" description="LysM" evidence="2">
    <location>
        <begin position="72"/>
        <end position="115"/>
    </location>
</feature>
<dbReference type="InterPro" id="IPR036779">
    <property type="entry name" value="LysM_dom_sf"/>
</dbReference>
<dbReference type="SUPFAM" id="SSF54106">
    <property type="entry name" value="LysM domain"/>
    <property type="match status" value="2"/>
</dbReference>
<organism evidence="3 4">
    <name type="scientific">Thermoflexibacter ruber</name>
    <dbReference type="NCBI Taxonomy" id="1003"/>
    <lineage>
        <taxon>Bacteria</taxon>
        <taxon>Pseudomonadati</taxon>
        <taxon>Bacteroidota</taxon>
        <taxon>Cytophagia</taxon>
        <taxon>Cytophagales</taxon>
        <taxon>Thermoflexibacteraceae</taxon>
        <taxon>Thermoflexibacter</taxon>
    </lineage>
</organism>